<feature type="domain" description="Glycosyltransferase 2-like" evidence="2">
    <location>
        <begin position="416"/>
        <end position="522"/>
    </location>
</feature>
<protein>
    <submittedName>
        <fullName evidence="3">Glycosyltransferase</fullName>
        <ecNumber evidence="3">2.4.-.-</ecNumber>
    </submittedName>
</protein>
<proteinExistence type="predicted"/>
<dbReference type="SUPFAM" id="SSF53448">
    <property type="entry name" value="Nucleotide-diphospho-sugar transferases"/>
    <property type="match status" value="1"/>
</dbReference>
<dbReference type="Gene3D" id="3.90.550.10">
    <property type="entry name" value="Spore Coat Polysaccharide Biosynthesis Protein SpsA, Chain A"/>
    <property type="match status" value="1"/>
</dbReference>
<dbReference type="Pfam" id="PF00535">
    <property type="entry name" value="Glycos_transf_2"/>
    <property type="match status" value="1"/>
</dbReference>
<feature type="region of interest" description="Disordered" evidence="1">
    <location>
        <begin position="632"/>
        <end position="656"/>
    </location>
</feature>
<dbReference type="CDD" id="cd00761">
    <property type="entry name" value="Glyco_tranf_GTA_type"/>
    <property type="match status" value="1"/>
</dbReference>
<sequence length="656" mass="69524">MNGRSVCPSLFQGCHIGFGGQAGLLTRLAGDAVGHWTDLDRAATDAPLAPAETERLTLIARTPADLRRAVPLAGLLPHAATVTVAIAESPDWRTPPVPVPGNARCWNGLLDVRLRRGDDGSWWAEVGFGTRAPAGEVLKAVSRGLTGRSLSTPYMPVVALAGAGSCHWRPGDPNVTLASLLGPIPGRRAAPGSDLFLRTVGTGAPPWRIPDVHPIDRAGIPDGVAGNAGVDARNGPAPSLAPDDLPPVDEISICPIGFTSAVGGPVGEIHDGGEAYEITAHGDVVARVPRSGALTEVDVARTRGLLGVTVDLGREPCGPSAGLARIVCGLAAAGVPVVADPGPEWRAVLGPGLVEAMSRFGPEDLADPLSREEFSIRLRRAALASHGTVARWRALARTRNVPVPERPAVSVLLCTRRPEMVEFALGQVARQRGVEVEVVLSLHGFPRDLPAVAGAISSYGGEITVIEEDGDRVFGEVLNRAARRARGTFLAKMDDDDWYGPDHLSDLLLAQRYSNADLVGTASEFVYLDAIDVTIHREIRTETYADRVAGSSMLVSRAALDEAGGFRPIPRTVDGQLLEAVSSAGGRIYRTHGFNYIVSRRRISGHTWQEPLTTFLGSYRRQWRGFHANPLMEMGGSTGEERSVMSGGAATREGQQ</sequence>
<name>A0ABV8I600_9ACTN</name>
<dbReference type="Proteomes" id="UP001595850">
    <property type="component" value="Unassembled WGS sequence"/>
</dbReference>
<dbReference type="InterPro" id="IPR029044">
    <property type="entry name" value="Nucleotide-diphossugar_trans"/>
</dbReference>
<dbReference type="RefSeq" id="WP_377285940.1">
    <property type="nucleotide sequence ID" value="NZ_JBHSBM010000011.1"/>
</dbReference>
<dbReference type="GO" id="GO:0016757">
    <property type="term" value="F:glycosyltransferase activity"/>
    <property type="evidence" value="ECO:0007669"/>
    <property type="project" value="UniProtKB-KW"/>
</dbReference>
<evidence type="ECO:0000313" key="3">
    <source>
        <dbReference type="EMBL" id="MFC4057838.1"/>
    </source>
</evidence>
<reference evidence="4" key="1">
    <citation type="journal article" date="2019" name="Int. J. Syst. Evol. Microbiol.">
        <title>The Global Catalogue of Microorganisms (GCM) 10K type strain sequencing project: providing services to taxonomists for standard genome sequencing and annotation.</title>
        <authorList>
            <consortium name="The Broad Institute Genomics Platform"/>
            <consortium name="The Broad Institute Genome Sequencing Center for Infectious Disease"/>
            <person name="Wu L."/>
            <person name="Ma J."/>
        </authorList>
    </citation>
    <scope>NUCLEOTIDE SEQUENCE [LARGE SCALE GENOMIC DNA]</scope>
    <source>
        <strain evidence="4">TBRC 4489</strain>
    </source>
</reference>
<evidence type="ECO:0000259" key="2">
    <source>
        <dbReference type="Pfam" id="PF00535"/>
    </source>
</evidence>
<accession>A0ABV8I600</accession>
<organism evidence="3 4">
    <name type="scientific">Planomonospora corallina</name>
    <dbReference type="NCBI Taxonomy" id="1806052"/>
    <lineage>
        <taxon>Bacteria</taxon>
        <taxon>Bacillati</taxon>
        <taxon>Actinomycetota</taxon>
        <taxon>Actinomycetes</taxon>
        <taxon>Streptosporangiales</taxon>
        <taxon>Streptosporangiaceae</taxon>
        <taxon>Planomonospora</taxon>
    </lineage>
</organism>
<evidence type="ECO:0000313" key="4">
    <source>
        <dbReference type="Proteomes" id="UP001595850"/>
    </source>
</evidence>
<dbReference type="EC" id="2.4.-.-" evidence="3"/>
<keyword evidence="4" id="KW-1185">Reference proteome</keyword>
<gene>
    <name evidence="3" type="ORF">ACFOWE_06005</name>
</gene>
<dbReference type="InterPro" id="IPR001173">
    <property type="entry name" value="Glyco_trans_2-like"/>
</dbReference>
<comment type="caution">
    <text evidence="3">The sequence shown here is derived from an EMBL/GenBank/DDBJ whole genome shotgun (WGS) entry which is preliminary data.</text>
</comment>
<dbReference type="EMBL" id="JBHSBM010000011">
    <property type="protein sequence ID" value="MFC4057838.1"/>
    <property type="molecule type" value="Genomic_DNA"/>
</dbReference>
<keyword evidence="3" id="KW-0328">Glycosyltransferase</keyword>
<keyword evidence="3" id="KW-0808">Transferase</keyword>
<evidence type="ECO:0000256" key="1">
    <source>
        <dbReference type="SAM" id="MobiDB-lite"/>
    </source>
</evidence>